<dbReference type="Pfam" id="PF10149">
    <property type="entry name" value="TM231"/>
    <property type="match status" value="2"/>
</dbReference>
<evidence type="ECO:0000313" key="15">
    <source>
        <dbReference type="WBParaSite" id="TCLT_0000122601-mRNA-1"/>
    </source>
</evidence>
<dbReference type="AlphaFoldDB" id="A0A0N5CM56"/>
<accession>A0A0N5CM56</accession>
<evidence type="ECO:0000313" key="14">
    <source>
        <dbReference type="Proteomes" id="UP000276776"/>
    </source>
</evidence>
<evidence type="ECO:0000256" key="2">
    <source>
        <dbReference type="ARBA" id="ARBA00009082"/>
    </source>
</evidence>
<evidence type="ECO:0000256" key="1">
    <source>
        <dbReference type="ARBA" id="ARBA00004272"/>
    </source>
</evidence>
<organism evidence="15">
    <name type="scientific">Thelazia callipaeda</name>
    <name type="common">Oriental eyeworm</name>
    <name type="synonym">Parasitic nematode</name>
    <dbReference type="NCBI Taxonomy" id="103827"/>
    <lineage>
        <taxon>Eukaryota</taxon>
        <taxon>Metazoa</taxon>
        <taxon>Ecdysozoa</taxon>
        <taxon>Nematoda</taxon>
        <taxon>Chromadorea</taxon>
        <taxon>Rhabditida</taxon>
        <taxon>Spirurina</taxon>
        <taxon>Spiruromorpha</taxon>
        <taxon>Thelazioidea</taxon>
        <taxon>Thelaziidae</taxon>
        <taxon>Thelazia</taxon>
    </lineage>
</organism>
<name>A0A0N5CM56_THECL</name>
<evidence type="ECO:0000256" key="7">
    <source>
        <dbReference type="ARBA" id="ARBA00023069"/>
    </source>
</evidence>
<dbReference type="OMA" id="WFWIQYL"/>
<comment type="subcellular location">
    <subcellularLocation>
        <location evidence="1">Cell projection</location>
        <location evidence="1">Cilium membrane</location>
        <topology evidence="1">Multi-pass membrane protein</topology>
    </subcellularLocation>
</comment>
<dbReference type="STRING" id="103827.A0A0N5CM56"/>
<reference evidence="15" key="1">
    <citation type="submission" date="2017-02" db="UniProtKB">
        <authorList>
            <consortium name="WormBaseParasite"/>
        </authorList>
    </citation>
    <scope>IDENTIFICATION</scope>
</reference>
<protein>
    <recommendedName>
        <fullName evidence="3">Transmembrane protein 231</fullName>
    </recommendedName>
</protein>
<keyword evidence="5 12" id="KW-0812">Transmembrane</keyword>
<evidence type="ECO:0000256" key="4">
    <source>
        <dbReference type="ARBA" id="ARBA00022475"/>
    </source>
</evidence>
<comment type="similarity">
    <text evidence="2">Belongs to the TMEM231 family.</text>
</comment>
<comment type="function">
    <text evidence="11">Transmembrane component of the tectonic-like complex, a complex localized at the transition zone of primary cilia and acting as a barrier that prevents diffusion of transmembrane proteins between the cilia and plasma membranes. Required for ciliogenesis and sonic hedgehog/SHH signaling.</text>
</comment>
<dbReference type="OrthoDB" id="426438at2759"/>
<keyword evidence="9" id="KW-0325">Glycoprotein</keyword>
<feature type="transmembrane region" description="Helical" evidence="12">
    <location>
        <begin position="307"/>
        <end position="326"/>
    </location>
</feature>
<evidence type="ECO:0000256" key="11">
    <source>
        <dbReference type="ARBA" id="ARBA00024803"/>
    </source>
</evidence>
<evidence type="ECO:0000256" key="12">
    <source>
        <dbReference type="SAM" id="Phobius"/>
    </source>
</evidence>
<dbReference type="PANTHER" id="PTHR14605">
    <property type="entry name" value="CHST5 PROTEIN"/>
    <property type="match status" value="1"/>
</dbReference>
<keyword evidence="4" id="KW-1003">Cell membrane</keyword>
<evidence type="ECO:0000256" key="3">
    <source>
        <dbReference type="ARBA" id="ARBA00015087"/>
    </source>
</evidence>
<evidence type="ECO:0000256" key="5">
    <source>
        <dbReference type="ARBA" id="ARBA00022692"/>
    </source>
</evidence>
<keyword evidence="8 12" id="KW-0472">Membrane</keyword>
<keyword evidence="10" id="KW-0966">Cell projection</keyword>
<evidence type="ECO:0000256" key="8">
    <source>
        <dbReference type="ARBA" id="ARBA00023136"/>
    </source>
</evidence>
<keyword evidence="6 12" id="KW-1133">Transmembrane helix</keyword>
<dbReference type="Proteomes" id="UP000276776">
    <property type="component" value="Unassembled WGS sequence"/>
</dbReference>
<sequence>MFSCLLLQHFFVCIHVIAHVICRVYNSMFIAVVLVNNIAKTFLFQGFWKKFGEYREQAAVYYKQRFIVLLKGEEPNDYLVWSSYPLLNHAEEAHARIAVVEEYEIDLNDDEKPDQISLIMPFFRINGIREPSHFGKKRKIHKSTRFQIELNVTFPLTDKDRIHGVFFIFFFDYKLDYRSRFSMEAAIIDDLERIFPSSSLTVSGELWLDQMIPFWSSGFDSDHGGLLINESSLDLIQYNPTIIASRHSLKNFTTTLKRHFIFHGQQDIRRKFVTWTPRQADSSHFVLHLSIRISEQQLVYQTGLLELFKWAWIQYFAFFVVVNFFVHKVRRFLFENHLLDTIIKTE</sequence>
<keyword evidence="7" id="KW-0969">Cilium</keyword>
<dbReference type="EMBL" id="UYYF01000140">
    <property type="protein sequence ID" value="VDM96552.1"/>
    <property type="molecule type" value="Genomic_DNA"/>
</dbReference>
<evidence type="ECO:0000256" key="6">
    <source>
        <dbReference type="ARBA" id="ARBA00022989"/>
    </source>
</evidence>
<gene>
    <name evidence="13" type="ORF">TCLT_LOCUS1227</name>
</gene>
<evidence type="ECO:0000256" key="9">
    <source>
        <dbReference type="ARBA" id="ARBA00023180"/>
    </source>
</evidence>
<dbReference type="GO" id="GO:0032880">
    <property type="term" value="P:regulation of protein localization"/>
    <property type="evidence" value="ECO:0007669"/>
    <property type="project" value="TreeGrafter"/>
</dbReference>
<reference evidence="13 14" key="2">
    <citation type="submission" date="2018-11" db="EMBL/GenBank/DDBJ databases">
        <authorList>
            <consortium name="Pathogen Informatics"/>
        </authorList>
    </citation>
    <scope>NUCLEOTIDE SEQUENCE [LARGE SCALE GENOMIC DNA]</scope>
</reference>
<dbReference type="GO" id="GO:0035869">
    <property type="term" value="C:ciliary transition zone"/>
    <property type="evidence" value="ECO:0007669"/>
    <property type="project" value="TreeGrafter"/>
</dbReference>
<dbReference type="PANTHER" id="PTHR14605:SF1">
    <property type="entry name" value="TRANSMEMBRANE PROTEIN 231"/>
    <property type="match status" value="1"/>
</dbReference>
<dbReference type="WBParaSite" id="TCLT_0000122601-mRNA-1">
    <property type="protein sequence ID" value="TCLT_0000122601-mRNA-1"/>
    <property type="gene ID" value="TCLT_0000122601"/>
</dbReference>
<dbReference type="GO" id="GO:0060170">
    <property type="term" value="C:ciliary membrane"/>
    <property type="evidence" value="ECO:0007669"/>
    <property type="project" value="UniProtKB-SubCell"/>
</dbReference>
<proteinExistence type="inferred from homology"/>
<evidence type="ECO:0000313" key="13">
    <source>
        <dbReference type="EMBL" id="VDM96552.1"/>
    </source>
</evidence>
<dbReference type="InterPro" id="IPR019306">
    <property type="entry name" value="TMEM231"/>
</dbReference>
<evidence type="ECO:0000256" key="10">
    <source>
        <dbReference type="ARBA" id="ARBA00023273"/>
    </source>
</evidence>
<dbReference type="GO" id="GO:0060271">
    <property type="term" value="P:cilium assembly"/>
    <property type="evidence" value="ECO:0007669"/>
    <property type="project" value="TreeGrafter"/>
</dbReference>
<keyword evidence="14" id="KW-1185">Reference proteome</keyword>